<feature type="domain" description="HPr" evidence="6">
    <location>
        <begin position="1"/>
        <end position="90"/>
    </location>
</feature>
<dbReference type="PROSITE" id="PS51350">
    <property type="entry name" value="PTS_HPR_DOM"/>
    <property type="match status" value="1"/>
</dbReference>
<dbReference type="PROSITE" id="PS00369">
    <property type="entry name" value="PTS_HPR_HIS"/>
    <property type="match status" value="1"/>
</dbReference>
<organism evidence="7 8">
    <name type="scientific">Eubacterium maltosivorans</name>
    <dbReference type="NCBI Taxonomy" id="2041044"/>
    <lineage>
        <taxon>Bacteria</taxon>
        <taxon>Bacillati</taxon>
        <taxon>Bacillota</taxon>
        <taxon>Clostridia</taxon>
        <taxon>Eubacteriales</taxon>
        <taxon>Eubacteriaceae</taxon>
        <taxon>Eubacterium</taxon>
    </lineage>
</organism>
<name>A0A4P9CAD9_EUBML</name>
<evidence type="ECO:0000256" key="4">
    <source>
        <dbReference type="ARBA" id="ARBA00022597"/>
    </source>
</evidence>
<evidence type="ECO:0000313" key="7">
    <source>
        <dbReference type="EMBL" id="QCT72423.1"/>
    </source>
</evidence>
<dbReference type="InterPro" id="IPR001020">
    <property type="entry name" value="PTS_HPr_His_P_site"/>
</dbReference>
<dbReference type="CDD" id="cd00367">
    <property type="entry name" value="PTS-HPr_like"/>
    <property type="match status" value="1"/>
</dbReference>
<dbReference type="PANTHER" id="PTHR33705:SF1">
    <property type="entry name" value="PHOSPHOCARRIER PROTEIN HPR"/>
    <property type="match status" value="1"/>
</dbReference>
<evidence type="ECO:0000256" key="2">
    <source>
        <dbReference type="ARBA" id="ARBA00020422"/>
    </source>
</evidence>
<dbReference type="RefSeq" id="WP_058693113.1">
    <property type="nucleotide sequence ID" value="NZ_CABJDW020000013.1"/>
</dbReference>
<evidence type="ECO:0000256" key="5">
    <source>
        <dbReference type="ARBA" id="ARBA00033055"/>
    </source>
</evidence>
<protein>
    <recommendedName>
        <fullName evidence="2">Phosphocarrier protein HPr</fullName>
    </recommendedName>
    <alternativeName>
        <fullName evidence="5">Histidine-containing protein</fullName>
    </alternativeName>
</protein>
<dbReference type="Pfam" id="PF00381">
    <property type="entry name" value="PTS-HPr"/>
    <property type="match status" value="1"/>
</dbReference>
<dbReference type="InterPro" id="IPR050399">
    <property type="entry name" value="HPr"/>
</dbReference>
<evidence type="ECO:0000256" key="3">
    <source>
        <dbReference type="ARBA" id="ARBA00022448"/>
    </source>
</evidence>
<keyword evidence="8" id="KW-1185">Reference proteome</keyword>
<dbReference type="AlphaFoldDB" id="A0A4P9CAD9"/>
<reference evidence="7 8" key="1">
    <citation type="submission" date="2018-05" db="EMBL/GenBank/DDBJ databases">
        <title>Genome comparison of Eubacterium sp.</title>
        <authorList>
            <person name="Feng Y."/>
            <person name="Sanchez-Andrea I."/>
            <person name="Stams A.J.M."/>
            <person name="De Vos W.M."/>
        </authorList>
    </citation>
    <scope>NUCLEOTIDE SEQUENCE [LARGE SCALE GENOMIC DNA]</scope>
    <source>
        <strain evidence="7 8">YI</strain>
    </source>
</reference>
<accession>A0A4P9CAD9</accession>
<dbReference type="EMBL" id="CP029487">
    <property type="protein sequence ID" value="QCT72423.1"/>
    <property type="molecule type" value="Genomic_DNA"/>
</dbReference>
<gene>
    <name evidence="7" type="ORF">CPZ25_014135</name>
</gene>
<dbReference type="InterPro" id="IPR035895">
    <property type="entry name" value="HPr-like_sf"/>
</dbReference>
<dbReference type="InterPro" id="IPR000032">
    <property type="entry name" value="HPr-like"/>
</dbReference>
<evidence type="ECO:0000313" key="8">
    <source>
        <dbReference type="Proteomes" id="UP000218387"/>
    </source>
</evidence>
<dbReference type="NCBIfam" id="TIGR01003">
    <property type="entry name" value="PTS_HPr_family"/>
    <property type="match status" value="1"/>
</dbReference>
<dbReference type="PRINTS" id="PR00107">
    <property type="entry name" value="PHOSPHOCPHPR"/>
</dbReference>
<dbReference type="PANTHER" id="PTHR33705">
    <property type="entry name" value="PHOSPHOCARRIER PROTEIN HPR"/>
    <property type="match status" value="1"/>
</dbReference>
<dbReference type="Gene3D" id="3.30.1340.10">
    <property type="entry name" value="HPr-like"/>
    <property type="match status" value="1"/>
</dbReference>
<comment type="function">
    <text evidence="1">General (non sugar-specific) component of the phosphoenolpyruvate-dependent sugar phosphotransferase system (sugar PTS). This major carbohydrate active-transport system catalyzes the phosphorylation of incoming sugar substrates concomitantly with their translocation across the cell membrane. The phosphoryl group from phosphoenolpyruvate (PEP) is transferred to the phosphoryl carrier protein HPr by enzyme I. Phospho-HPr then transfers it to the PTS EIIA domain.</text>
</comment>
<proteinExistence type="predicted"/>
<evidence type="ECO:0000259" key="6">
    <source>
        <dbReference type="PROSITE" id="PS51350"/>
    </source>
</evidence>
<keyword evidence="4" id="KW-0762">Sugar transport</keyword>
<dbReference type="Proteomes" id="UP000218387">
    <property type="component" value="Chromosome"/>
</dbReference>
<evidence type="ECO:0000256" key="1">
    <source>
        <dbReference type="ARBA" id="ARBA00003681"/>
    </source>
</evidence>
<keyword evidence="3" id="KW-0813">Transport</keyword>
<dbReference type="KEGG" id="emt:CPZ25_014135"/>
<dbReference type="SUPFAM" id="SSF55594">
    <property type="entry name" value="HPr-like"/>
    <property type="match status" value="1"/>
</dbReference>
<sequence length="91" mass="9779">MYSKETVIINKTGLHARPASDFTKKASGFKSAINVKNLDEDKEGNAKSIIAVMAMCLSKGTRVAVSAEGEDEQQAVDTLIELIDSGFGEEE</sequence>